<comment type="catalytic activity">
    <reaction evidence="5 6">
        <text>Exonucleolytic cleavage in either 5'- to 3'- or 3'- to 5'-direction to yield nucleoside 5'-phosphates.</text>
        <dbReference type="EC" id="3.1.11.6"/>
    </reaction>
</comment>
<dbReference type="EMBL" id="CP036279">
    <property type="protein sequence ID" value="QDU59310.1"/>
    <property type="molecule type" value="Genomic_DNA"/>
</dbReference>
<feature type="domain" description="Exonuclease VII large subunit C-terminal" evidence="7">
    <location>
        <begin position="138"/>
        <end position="352"/>
    </location>
</feature>
<evidence type="ECO:0000256" key="1">
    <source>
        <dbReference type="ARBA" id="ARBA00022490"/>
    </source>
</evidence>
<accession>A0A518AXA8</accession>
<protein>
    <recommendedName>
        <fullName evidence="5">Exodeoxyribonuclease 7 large subunit</fullName>
        <ecNumber evidence="5">3.1.11.6</ecNumber>
    </recommendedName>
    <alternativeName>
        <fullName evidence="5">Exodeoxyribonuclease VII large subunit</fullName>
        <shortName evidence="5">Exonuclease VII large subunit</shortName>
    </alternativeName>
</protein>
<evidence type="ECO:0000256" key="6">
    <source>
        <dbReference type="RuleBase" id="RU004355"/>
    </source>
</evidence>
<dbReference type="GO" id="GO:0003676">
    <property type="term" value="F:nucleic acid binding"/>
    <property type="evidence" value="ECO:0007669"/>
    <property type="project" value="InterPro"/>
</dbReference>
<dbReference type="EC" id="3.1.11.6" evidence="5"/>
<dbReference type="Pfam" id="PF02601">
    <property type="entry name" value="Exonuc_VII_L"/>
    <property type="match status" value="1"/>
</dbReference>
<dbReference type="InterPro" id="IPR003753">
    <property type="entry name" value="Exonuc_VII_L"/>
</dbReference>
<dbReference type="InterPro" id="IPR025824">
    <property type="entry name" value="OB-fold_nuc-bd_dom"/>
</dbReference>
<feature type="domain" description="OB-fold nucleic acid binding" evidence="8">
    <location>
        <begin position="22"/>
        <end position="113"/>
    </location>
</feature>
<dbReference type="GO" id="GO:0009318">
    <property type="term" value="C:exodeoxyribonuclease VII complex"/>
    <property type="evidence" value="ECO:0007669"/>
    <property type="project" value="UniProtKB-UniRule"/>
</dbReference>
<evidence type="ECO:0000256" key="2">
    <source>
        <dbReference type="ARBA" id="ARBA00022722"/>
    </source>
</evidence>
<dbReference type="GO" id="GO:0008855">
    <property type="term" value="F:exodeoxyribonuclease VII activity"/>
    <property type="evidence" value="ECO:0007669"/>
    <property type="project" value="UniProtKB-UniRule"/>
</dbReference>
<gene>
    <name evidence="5 9" type="primary">xseA</name>
    <name evidence="9" type="ORF">Pan216_01380</name>
</gene>
<comment type="function">
    <text evidence="5">Bidirectionally degrades single-stranded DNA into large acid-insoluble oligonucleotides, which are then degraded further into small acid-soluble oligonucleotides.</text>
</comment>
<dbReference type="KEGG" id="knv:Pan216_01380"/>
<dbReference type="InterPro" id="IPR020579">
    <property type="entry name" value="Exonuc_VII_lsu_C"/>
</dbReference>
<keyword evidence="1 5" id="KW-0963">Cytoplasm</keyword>
<dbReference type="Proteomes" id="UP000317093">
    <property type="component" value="Chromosome"/>
</dbReference>
<dbReference type="GO" id="GO:0005737">
    <property type="term" value="C:cytoplasm"/>
    <property type="evidence" value="ECO:0007669"/>
    <property type="project" value="UniProtKB-SubCell"/>
</dbReference>
<keyword evidence="10" id="KW-1185">Reference proteome</keyword>
<name>A0A518AXA8_9BACT</name>
<evidence type="ECO:0000259" key="7">
    <source>
        <dbReference type="Pfam" id="PF02601"/>
    </source>
</evidence>
<evidence type="ECO:0000256" key="3">
    <source>
        <dbReference type="ARBA" id="ARBA00022801"/>
    </source>
</evidence>
<keyword evidence="2 5" id="KW-0540">Nuclease</keyword>
<comment type="similarity">
    <text evidence="5 6">Belongs to the XseA family.</text>
</comment>
<dbReference type="RefSeq" id="WP_145253405.1">
    <property type="nucleotide sequence ID" value="NZ_CP036279.1"/>
</dbReference>
<comment type="subunit">
    <text evidence="5">Heterooligomer composed of large and small subunits.</text>
</comment>
<evidence type="ECO:0000256" key="5">
    <source>
        <dbReference type="HAMAP-Rule" id="MF_00378"/>
    </source>
</evidence>
<dbReference type="GO" id="GO:0006308">
    <property type="term" value="P:DNA catabolic process"/>
    <property type="evidence" value="ECO:0007669"/>
    <property type="project" value="UniProtKB-UniRule"/>
</dbReference>
<dbReference type="NCBIfam" id="TIGR00237">
    <property type="entry name" value="xseA"/>
    <property type="match status" value="1"/>
</dbReference>
<dbReference type="PANTHER" id="PTHR30008">
    <property type="entry name" value="EXODEOXYRIBONUCLEASE 7 LARGE SUBUNIT"/>
    <property type="match status" value="1"/>
</dbReference>
<evidence type="ECO:0000256" key="4">
    <source>
        <dbReference type="ARBA" id="ARBA00022839"/>
    </source>
</evidence>
<dbReference type="HAMAP" id="MF_00378">
    <property type="entry name" value="Exonuc_7_L"/>
    <property type="match status" value="1"/>
</dbReference>
<reference evidence="9 10" key="1">
    <citation type="submission" date="2019-02" db="EMBL/GenBank/DDBJ databases">
        <title>Deep-cultivation of Planctomycetes and their phenomic and genomic characterization uncovers novel biology.</title>
        <authorList>
            <person name="Wiegand S."/>
            <person name="Jogler M."/>
            <person name="Boedeker C."/>
            <person name="Pinto D."/>
            <person name="Vollmers J."/>
            <person name="Rivas-Marin E."/>
            <person name="Kohn T."/>
            <person name="Peeters S.H."/>
            <person name="Heuer A."/>
            <person name="Rast P."/>
            <person name="Oberbeckmann S."/>
            <person name="Bunk B."/>
            <person name="Jeske O."/>
            <person name="Meyerdierks A."/>
            <person name="Storesund J.E."/>
            <person name="Kallscheuer N."/>
            <person name="Luecker S."/>
            <person name="Lage O.M."/>
            <person name="Pohl T."/>
            <person name="Merkel B.J."/>
            <person name="Hornburger P."/>
            <person name="Mueller R.-W."/>
            <person name="Bruemmer F."/>
            <person name="Labrenz M."/>
            <person name="Spormann A.M."/>
            <person name="Op den Camp H."/>
            <person name="Overmann J."/>
            <person name="Amann R."/>
            <person name="Jetten M.S.M."/>
            <person name="Mascher T."/>
            <person name="Medema M.H."/>
            <person name="Devos D.P."/>
            <person name="Kaster A.-K."/>
            <person name="Ovreas L."/>
            <person name="Rohde M."/>
            <person name="Galperin M.Y."/>
            <person name="Jogler C."/>
        </authorList>
    </citation>
    <scope>NUCLEOTIDE SEQUENCE [LARGE SCALE GENOMIC DNA]</scope>
    <source>
        <strain evidence="9 10">Pan216</strain>
    </source>
</reference>
<evidence type="ECO:0000313" key="9">
    <source>
        <dbReference type="EMBL" id="QDU59310.1"/>
    </source>
</evidence>
<evidence type="ECO:0000313" key="10">
    <source>
        <dbReference type="Proteomes" id="UP000317093"/>
    </source>
</evidence>
<dbReference type="OrthoDB" id="9802795at2"/>
<dbReference type="AlphaFoldDB" id="A0A518AXA8"/>
<proteinExistence type="inferred from homology"/>
<dbReference type="PANTHER" id="PTHR30008:SF0">
    <property type="entry name" value="EXODEOXYRIBONUCLEASE 7 LARGE SUBUNIT"/>
    <property type="match status" value="1"/>
</dbReference>
<dbReference type="CDD" id="cd04489">
    <property type="entry name" value="ExoVII_LU_OBF"/>
    <property type="match status" value="1"/>
</dbReference>
<keyword evidence="3 5" id="KW-0378">Hydrolase</keyword>
<organism evidence="9 10">
    <name type="scientific">Kolteria novifilia</name>
    <dbReference type="NCBI Taxonomy" id="2527975"/>
    <lineage>
        <taxon>Bacteria</taxon>
        <taxon>Pseudomonadati</taxon>
        <taxon>Planctomycetota</taxon>
        <taxon>Planctomycetia</taxon>
        <taxon>Kolteriales</taxon>
        <taxon>Kolteriaceae</taxon>
        <taxon>Kolteria</taxon>
    </lineage>
</organism>
<keyword evidence="4 5" id="KW-0269">Exonuclease</keyword>
<sequence length="419" mass="45540">MSGEVPPLAPGASSSPVPAEVLTVSELTYVIRQQLQATFAELWIEGEVSNFHRAGSGHLYMTLKDEQAQLRAVMWRGESSKLQFDLADGMAVLAFGSIDVYAARGQYQLRIHRLLPKGIGPLELAFRQLRDRLASEGLFDPTKKRPIPTFPKRIALVTSSRGAAIRDFLEVTGRRWQGAEIVVLPVAVQGERAPEEIIRALADVARLDVDLVILIRGGGSLEDLWAFNTESVVRAIAASPVPTVTGIGHEIDVTIADMVADLRALTPSEAAERVFPDAAAFRVGLAAQQDRLLGALRRRLELSRERVARLGASAALSRPLSILESRARDVDDAEAALARGILYRCEDAKQQLARWGQALDALSPLGVLARGYSLASRTTDGTLIKSVKEVAVGEEIDVRVADGVLKSTVKQVETDHEHE</sequence>
<comment type="subcellular location">
    <subcellularLocation>
        <location evidence="5 6">Cytoplasm</location>
    </subcellularLocation>
</comment>
<evidence type="ECO:0000259" key="8">
    <source>
        <dbReference type="Pfam" id="PF13742"/>
    </source>
</evidence>
<dbReference type="Pfam" id="PF13742">
    <property type="entry name" value="tRNA_anti_2"/>
    <property type="match status" value="1"/>
</dbReference>